<evidence type="ECO:0000313" key="3">
    <source>
        <dbReference type="Proteomes" id="UP000798808"/>
    </source>
</evidence>
<reference evidence="2 3" key="1">
    <citation type="submission" date="2019-02" db="EMBL/GenBank/DDBJ databases">
        <authorList>
            <person name="Goldberg S.R."/>
            <person name="Haltli B.A."/>
            <person name="Correa H."/>
            <person name="Russell K.G."/>
        </authorList>
    </citation>
    <scope>NUCLEOTIDE SEQUENCE [LARGE SCALE GENOMIC DNA]</scope>
    <source>
        <strain evidence="2 3">JCM 16186</strain>
    </source>
</reference>
<gene>
    <name evidence="2" type="ORF">E1163_01225</name>
</gene>
<dbReference type="Pfam" id="PF00149">
    <property type="entry name" value="Metallophos"/>
    <property type="match status" value="1"/>
</dbReference>
<organism evidence="2 3">
    <name type="scientific">Fulvivirga kasyanovii</name>
    <dbReference type="NCBI Taxonomy" id="396812"/>
    <lineage>
        <taxon>Bacteria</taxon>
        <taxon>Pseudomonadati</taxon>
        <taxon>Bacteroidota</taxon>
        <taxon>Cytophagia</taxon>
        <taxon>Cytophagales</taxon>
        <taxon>Fulvivirgaceae</taxon>
        <taxon>Fulvivirga</taxon>
    </lineage>
</organism>
<feature type="domain" description="Calcineurin-like phosphoesterase" evidence="1">
    <location>
        <begin position="3"/>
        <end position="85"/>
    </location>
</feature>
<dbReference type="Proteomes" id="UP000798808">
    <property type="component" value="Unassembled WGS sequence"/>
</dbReference>
<dbReference type="Gene3D" id="3.60.21.10">
    <property type="match status" value="1"/>
</dbReference>
<dbReference type="PANTHER" id="PTHR42850">
    <property type="entry name" value="METALLOPHOSPHOESTERASE"/>
    <property type="match status" value="1"/>
</dbReference>
<comment type="caution">
    <text evidence="2">The sequence shown here is derived from an EMBL/GenBank/DDBJ whole genome shotgun (WGS) entry which is preliminary data.</text>
</comment>
<evidence type="ECO:0000259" key="1">
    <source>
        <dbReference type="Pfam" id="PF00149"/>
    </source>
</evidence>
<dbReference type="EMBL" id="SMLW01000235">
    <property type="protein sequence ID" value="MTI23564.1"/>
    <property type="molecule type" value="Genomic_DNA"/>
</dbReference>
<proteinExistence type="predicted"/>
<dbReference type="SUPFAM" id="SSF56300">
    <property type="entry name" value="Metallo-dependent phosphatases"/>
    <property type="match status" value="1"/>
</dbReference>
<accession>A0ABW9RHP0</accession>
<sequence>MKQFVVGDIHGAHKALVQCLERSSFDYDNDQLICLGDVCDGWPETNQAIEELLRIRNLVFILGNHDHWALEWATGGDANDIWLNQGGAGTVKSYPEGMPKSHVDLLQGAQYYHLHQNKLFVHAGIVPEVPLEVQGPSTFLWDRGLYRTAMARRINGNQERITPYEEVYIGHTPIHKYNDKPIRSCEIWLMDTGAGWDGTLTLMNIETKEMFISDKVDTMYPPGSGRAK</sequence>
<name>A0ABW9RHP0_9BACT</name>
<protein>
    <submittedName>
        <fullName evidence="2">Serine/threonine protein phosphatase</fullName>
    </submittedName>
</protein>
<dbReference type="PANTHER" id="PTHR42850:SF4">
    <property type="entry name" value="ZINC-DEPENDENT ENDOPOLYPHOSPHATASE"/>
    <property type="match status" value="1"/>
</dbReference>
<dbReference type="InterPro" id="IPR050126">
    <property type="entry name" value="Ap4A_hydrolase"/>
</dbReference>
<dbReference type="RefSeq" id="WP_155168701.1">
    <property type="nucleotide sequence ID" value="NZ_BAAAFL010000012.1"/>
</dbReference>
<keyword evidence="3" id="KW-1185">Reference proteome</keyword>
<evidence type="ECO:0000313" key="2">
    <source>
        <dbReference type="EMBL" id="MTI23564.1"/>
    </source>
</evidence>
<dbReference type="InterPro" id="IPR004843">
    <property type="entry name" value="Calcineurin-like_PHP"/>
</dbReference>
<dbReference type="InterPro" id="IPR029052">
    <property type="entry name" value="Metallo-depent_PP-like"/>
</dbReference>